<dbReference type="Proteomes" id="UP000034182">
    <property type="component" value="Unassembled WGS sequence"/>
</dbReference>
<sequence length="182" mass="19857">MAQSGESHFPMNTTDPFVAVAMPCLINGTSYDASAFSTHPNKTHKHPVPNYNSRNNATTRFYGPSECVFSFGAIANLGAYLPTFLQGHIDLWEGIPFKSEPSWLMQVYDDANATLATVDETWAALAASMTLQMRRDGVPGDSSAPATGSVWKMETAEGVKEVAREVRVQVRDEGGGYEMVKM</sequence>
<reference evidence="1 2" key="2">
    <citation type="submission" date="2015-05" db="EMBL/GenBank/DDBJ databases">
        <title>Distinctive expansion of gene families associated with plant cell wall degradation and secondary metabolism in the genomes of grapevine trunk pathogens.</title>
        <authorList>
            <person name="Lawrence D.P."/>
            <person name="Travadon R."/>
            <person name="Rolshausen P.E."/>
            <person name="Baumgartner K."/>
        </authorList>
    </citation>
    <scope>NUCLEOTIDE SEQUENCE [LARGE SCALE GENOMIC DNA]</scope>
    <source>
        <strain evidence="1">DS831</strain>
    </source>
</reference>
<protein>
    <submittedName>
        <fullName evidence="1">Uncharacterized protein</fullName>
    </submittedName>
</protein>
<dbReference type="EMBL" id="LAQI01000323">
    <property type="protein sequence ID" value="KKY13357.1"/>
    <property type="molecule type" value="Genomic_DNA"/>
</dbReference>
<name>A0A0G2DQT5_9PEZI</name>
<dbReference type="AlphaFoldDB" id="A0A0G2DQT5"/>
<gene>
    <name evidence="1" type="ORF">UCDDS831_g09078</name>
</gene>
<proteinExistence type="predicted"/>
<comment type="caution">
    <text evidence="1">The sequence shown here is derived from an EMBL/GenBank/DDBJ whole genome shotgun (WGS) entry which is preliminary data.</text>
</comment>
<evidence type="ECO:0000313" key="2">
    <source>
        <dbReference type="Proteomes" id="UP000034182"/>
    </source>
</evidence>
<organism evidence="1 2">
    <name type="scientific">Diplodia seriata</name>
    <dbReference type="NCBI Taxonomy" id="420778"/>
    <lineage>
        <taxon>Eukaryota</taxon>
        <taxon>Fungi</taxon>
        <taxon>Dikarya</taxon>
        <taxon>Ascomycota</taxon>
        <taxon>Pezizomycotina</taxon>
        <taxon>Dothideomycetes</taxon>
        <taxon>Dothideomycetes incertae sedis</taxon>
        <taxon>Botryosphaeriales</taxon>
        <taxon>Botryosphaeriaceae</taxon>
        <taxon>Diplodia</taxon>
    </lineage>
</organism>
<evidence type="ECO:0000313" key="1">
    <source>
        <dbReference type="EMBL" id="KKY13357.1"/>
    </source>
</evidence>
<accession>A0A0G2DQT5</accession>
<reference evidence="1 2" key="1">
    <citation type="submission" date="2015-03" db="EMBL/GenBank/DDBJ databases">
        <authorList>
            <person name="Morales-Cruz A."/>
            <person name="Amrine K.C."/>
            <person name="Cantu D."/>
        </authorList>
    </citation>
    <scope>NUCLEOTIDE SEQUENCE [LARGE SCALE GENOMIC DNA]</scope>
    <source>
        <strain evidence="1">DS831</strain>
    </source>
</reference>